<dbReference type="PRINTS" id="PR00716">
    <property type="entry name" value="MPIPHPHTASE"/>
</dbReference>
<keyword evidence="5 6" id="KW-0131">Cell cycle</keyword>
<dbReference type="EC" id="3.1.3.48" evidence="6"/>
<evidence type="ECO:0000256" key="5">
    <source>
        <dbReference type="ARBA" id="ARBA00023306"/>
    </source>
</evidence>
<dbReference type="GO" id="GO:0009794">
    <property type="term" value="P:regulation of mitotic cell cycle, embryonic"/>
    <property type="evidence" value="ECO:0007669"/>
    <property type="project" value="UniProtKB-ARBA"/>
</dbReference>
<dbReference type="PANTHER" id="PTHR10828">
    <property type="entry name" value="M-PHASE INDUCER PHOSPHATASE DUAL SPECIFICITY PHOSPHATASE CDC25"/>
    <property type="match status" value="1"/>
</dbReference>
<dbReference type="AlphaFoldDB" id="A0AA88Y2I7"/>
<evidence type="ECO:0000313" key="9">
    <source>
        <dbReference type="Proteomes" id="UP001186944"/>
    </source>
</evidence>
<keyword evidence="4 6" id="KW-0904">Protein phosphatase</keyword>
<comment type="function">
    <text evidence="6">Tyrosine protein phosphatase which functions as a dosage-dependent inducer of mitotic progression.</text>
</comment>
<comment type="caution">
    <text evidence="8">The sequence shown here is derived from an EMBL/GenBank/DDBJ whole genome shotgun (WGS) entry which is preliminary data.</text>
</comment>
<dbReference type="CDD" id="cd01530">
    <property type="entry name" value="Cdc25"/>
    <property type="match status" value="1"/>
</dbReference>
<evidence type="ECO:0000256" key="2">
    <source>
        <dbReference type="ARBA" id="ARBA00022618"/>
    </source>
</evidence>
<dbReference type="Gene3D" id="3.40.250.10">
    <property type="entry name" value="Rhodanese-like domain"/>
    <property type="match status" value="1"/>
</dbReference>
<keyword evidence="6" id="KW-0498">Mitosis</keyword>
<dbReference type="SUPFAM" id="SSF52821">
    <property type="entry name" value="Rhodanese/Cell cycle control phosphatase"/>
    <property type="match status" value="1"/>
</dbReference>
<evidence type="ECO:0000256" key="3">
    <source>
        <dbReference type="ARBA" id="ARBA00022801"/>
    </source>
</evidence>
<keyword evidence="9" id="KW-1185">Reference proteome</keyword>
<dbReference type="PANTHER" id="PTHR10828:SF76">
    <property type="entry name" value="M-PHASE INDUCER PHOSPHATASE"/>
    <property type="match status" value="1"/>
</dbReference>
<dbReference type="SMART" id="SM00450">
    <property type="entry name" value="RHOD"/>
    <property type="match status" value="1"/>
</dbReference>
<proteinExistence type="inferred from homology"/>
<dbReference type="GO" id="GO:0010971">
    <property type="term" value="P:positive regulation of G2/M transition of mitotic cell cycle"/>
    <property type="evidence" value="ECO:0007669"/>
    <property type="project" value="TreeGrafter"/>
</dbReference>
<protein>
    <recommendedName>
        <fullName evidence="6">M-phase inducer phosphatase</fullName>
        <ecNumber evidence="6">3.1.3.48</ecNumber>
    </recommendedName>
</protein>
<feature type="domain" description="Rhodanese" evidence="7">
    <location>
        <begin position="57"/>
        <end position="165"/>
    </location>
</feature>
<dbReference type="GO" id="GO:0004725">
    <property type="term" value="F:protein tyrosine phosphatase activity"/>
    <property type="evidence" value="ECO:0007669"/>
    <property type="project" value="UniProtKB-UniRule"/>
</dbReference>
<reference evidence="8" key="1">
    <citation type="submission" date="2019-08" db="EMBL/GenBank/DDBJ databases">
        <title>The improved chromosome-level genome for the pearl oyster Pinctada fucata martensii using PacBio sequencing and Hi-C.</title>
        <authorList>
            <person name="Zheng Z."/>
        </authorList>
    </citation>
    <scope>NUCLEOTIDE SEQUENCE</scope>
    <source>
        <strain evidence="8">ZZ-2019</strain>
        <tissue evidence="8">Adductor muscle</tissue>
    </source>
</reference>
<dbReference type="Pfam" id="PF00581">
    <property type="entry name" value="Rhodanese"/>
    <property type="match status" value="1"/>
</dbReference>
<comment type="similarity">
    <text evidence="1 6">Belongs to the MPI phosphatase family.</text>
</comment>
<dbReference type="PROSITE" id="PS50206">
    <property type="entry name" value="RHODANESE_3"/>
    <property type="match status" value="1"/>
</dbReference>
<evidence type="ECO:0000256" key="1">
    <source>
        <dbReference type="ARBA" id="ARBA00011065"/>
    </source>
</evidence>
<dbReference type="InterPro" id="IPR001763">
    <property type="entry name" value="Rhodanese-like_dom"/>
</dbReference>
<evidence type="ECO:0000256" key="4">
    <source>
        <dbReference type="ARBA" id="ARBA00022912"/>
    </source>
</evidence>
<dbReference type="GO" id="GO:0005737">
    <property type="term" value="C:cytoplasm"/>
    <property type="evidence" value="ECO:0007669"/>
    <property type="project" value="TreeGrafter"/>
</dbReference>
<comment type="catalytic activity">
    <reaction evidence="6">
        <text>O-phospho-L-tyrosyl-[protein] + H2O = L-tyrosyl-[protein] + phosphate</text>
        <dbReference type="Rhea" id="RHEA:10684"/>
        <dbReference type="Rhea" id="RHEA-COMP:10136"/>
        <dbReference type="Rhea" id="RHEA-COMP:20101"/>
        <dbReference type="ChEBI" id="CHEBI:15377"/>
        <dbReference type="ChEBI" id="CHEBI:43474"/>
        <dbReference type="ChEBI" id="CHEBI:46858"/>
        <dbReference type="ChEBI" id="CHEBI:61978"/>
        <dbReference type="EC" id="3.1.3.48"/>
    </reaction>
</comment>
<evidence type="ECO:0000256" key="6">
    <source>
        <dbReference type="RuleBase" id="RU368028"/>
    </source>
</evidence>
<keyword evidence="2 6" id="KW-0132">Cell division</keyword>
<dbReference type="GO" id="GO:0110032">
    <property type="term" value="P:positive regulation of G2/MI transition of meiotic cell cycle"/>
    <property type="evidence" value="ECO:0007669"/>
    <property type="project" value="TreeGrafter"/>
</dbReference>
<organism evidence="8 9">
    <name type="scientific">Pinctada imbricata</name>
    <name type="common">Atlantic pearl-oyster</name>
    <name type="synonym">Pinctada martensii</name>
    <dbReference type="NCBI Taxonomy" id="66713"/>
    <lineage>
        <taxon>Eukaryota</taxon>
        <taxon>Metazoa</taxon>
        <taxon>Spiralia</taxon>
        <taxon>Lophotrochozoa</taxon>
        <taxon>Mollusca</taxon>
        <taxon>Bivalvia</taxon>
        <taxon>Autobranchia</taxon>
        <taxon>Pteriomorphia</taxon>
        <taxon>Pterioida</taxon>
        <taxon>Pterioidea</taxon>
        <taxon>Pteriidae</taxon>
        <taxon>Pinctada</taxon>
    </lineage>
</organism>
<gene>
    <name evidence="8" type="ORF">FSP39_013785</name>
</gene>
<dbReference type="InterPro" id="IPR000751">
    <property type="entry name" value="MPI_Phosphatase"/>
</dbReference>
<dbReference type="FunFam" id="3.40.250.10:FF:000036">
    <property type="entry name" value="M-phase inducer phosphatase"/>
    <property type="match status" value="1"/>
</dbReference>
<evidence type="ECO:0000313" key="8">
    <source>
        <dbReference type="EMBL" id="KAK3088038.1"/>
    </source>
</evidence>
<dbReference type="Proteomes" id="UP001186944">
    <property type="component" value="Unassembled WGS sequence"/>
</dbReference>
<dbReference type="GO" id="GO:0000086">
    <property type="term" value="P:G2/M transition of mitotic cell cycle"/>
    <property type="evidence" value="ECO:0007669"/>
    <property type="project" value="TreeGrafter"/>
</dbReference>
<dbReference type="GO" id="GO:0005634">
    <property type="term" value="C:nucleus"/>
    <property type="evidence" value="ECO:0007669"/>
    <property type="project" value="TreeGrafter"/>
</dbReference>
<sequence length="206" mass="23906">QEAEVISAVNRLAEKDDVTGDATRTCCLPTIVGKHKDLKNITNDTVIDLINGKYDDVIGSYKLIDCRYPYEYEAGHVTGAINIYKEEQIQDILNIEDINEENNKRQILIFYCEFSSERGPRMCRKLRSADRDLNSSNYPHLNFPEIYVMHNGYKAFYESHKDYCSPQDYKPMLHKDHAADLRHFRTKSKSWSAGEKRRSGVTKLLF</sequence>
<evidence type="ECO:0000259" key="7">
    <source>
        <dbReference type="PROSITE" id="PS50206"/>
    </source>
</evidence>
<name>A0AA88Y2I7_PINIB</name>
<accession>A0AA88Y2I7</accession>
<feature type="non-terminal residue" evidence="8">
    <location>
        <position position="1"/>
    </location>
</feature>
<dbReference type="GO" id="GO:0032502">
    <property type="term" value="P:developmental process"/>
    <property type="evidence" value="ECO:0007669"/>
    <property type="project" value="UniProtKB-ARBA"/>
</dbReference>
<keyword evidence="3 6" id="KW-0378">Hydrolase</keyword>
<dbReference type="GO" id="GO:0051301">
    <property type="term" value="P:cell division"/>
    <property type="evidence" value="ECO:0007669"/>
    <property type="project" value="UniProtKB-UniRule"/>
</dbReference>
<dbReference type="EMBL" id="VSWD01000011">
    <property type="protein sequence ID" value="KAK3088038.1"/>
    <property type="molecule type" value="Genomic_DNA"/>
</dbReference>
<dbReference type="InterPro" id="IPR036873">
    <property type="entry name" value="Rhodanese-like_dom_sf"/>
</dbReference>